<protein>
    <submittedName>
        <fullName evidence="1">Uncharacterized protein</fullName>
    </submittedName>
</protein>
<dbReference type="EMBL" id="QKWP01000061">
    <property type="protein sequence ID" value="RIB28603.1"/>
    <property type="molecule type" value="Genomic_DNA"/>
</dbReference>
<organism evidence="1 2">
    <name type="scientific">Gigaspora rosea</name>
    <dbReference type="NCBI Taxonomy" id="44941"/>
    <lineage>
        <taxon>Eukaryota</taxon>
        <taxon>Fungi</taxon>
        <taxon>Fungi incertae sedis</taxon>
        <taxon>Mucoromycota</taxon>
        <taxon>Glomeromycotina</taxon>
        <taxon>Glomeromycetes</taxon>
        <taxon>Diversisporales</taxon>
        <taxon>Gigasporaceae</taxon>
        <taxon>Gigaspora</taxon>
    </lineage>
</organism>
<sequence length="156" mass="17892">MFPSILVLIQNLASSTSSSDEELNDEIDFETDDSAFDEDIGFIAAQEEEEEGPKKRKISINTPTNTANMRHKIKNALYSALLHYWDLSDGEVFLACLLDPKCKKLRFATISQRREAEATLHTKYNDAKSLYQFSITSFTKYFSSNENQNNQRSQIY</sequence>
<dbReference type="Proteomes" id="UP000266673">
    <property type="component" value="Unassembled WGS sequence"/>
</dbReference>
<keyword evidence="2" id="KW-1185">Reference proteome</keyword>
<dbReference type="AlphaFoldDB" id="A0A397W8F8"/>
<evidence type="ECO:0000313" key="2">
    <source>
        <dbReference type="Proteomes" id="UP000266673"/>
    </source>
</evidence>
<name>A0A397W8F8_9GLOM</name>
<proteinExistence type="predicted"/>
<evidence type="ECO:0000313" key="1">
    <source>
        <dbReference type="EMBL" id="RIB28603.1"/>
    </source>
</evidence>
<gene>
    <name evidence="1" type="ORF">C2G38_2314135</name>
</gene>
<comment type="caution">
    <text evidence="1">The sequence shown here is derived from an EMBL/GenBank/DDBJ whole genome shotgun (WGS) entry which is preliminary data.</text>
</comment>
<accession>A0A397W8F8</accession>
<dbReference type="OrthoDB" id="2414383at2759"/>
<reference evidence="1 2" key="1">
    <citation type="submission" date="2018-06" db="EMBL/GenBank/DDBJ databases">
        <title>Comparative genomics reveals the genomic features of Rhizophagus irregularis, R. cerebriforme, R. diaphanum and Gigaspora rosea, and their symbiotic lifestyle signature.</title>
        <authorList>
            <person name="Morin E."/>
            <person name="San Clemente H."/>
            <person name="Chen E.C.H."/>
            <person name="De La Providencia I."/>
            <person name="Hainaut M."/>
            <person name="Kuo A."/>
            <person name="Kohler A."/>
            <person name="Murat C."/>
            <person name="Tang N."/>
            <person name="Roy S."/>
            <person name="Loubradou J."/>
            <person name="Henrissat B."/>
            <person name="Grigoriev I.V."/>
            <person name="Corradi N."/>
            <person name="Roux C."/>
            <person name="Martin F.M."/>
        </authorList>
    </citation>
    <scope>NUCLEOTIDE SEQUENCE [LARGE SCALE GENOMIC DNA]</scope>
    <source>
        <strain evidence="1 2">DAOM 194757</strain>
    </source>
</reference>